<dbReference type="PROSITE" id="PS51257">
    <property type="entry name" value="PROKAR_LIPOPROTEIN"/>
    <property type="match status" value="1"/>
</dbReference>
<reference evidence="12" key="2">
    <citation type="submission" date="2015-07" db="EMBL/GenBank/DDBJ databases">
        <authorList>
            <person name="Noorani M."/>
        </authorList>
    </citation>
    <scope>NUCLEOTIDE SEQUENCE</scope>
    <source>
        <strain evidence="12">Yugu1</strain>
    </source>
</reference>
<comment type="catalytic activity">
    <reaction evidence="1 7">
        <text>Hydrolysis of terminal non-reducing N-acetyl-D-hexosamine residues in N-acetyl-beta-D-hexosaminides.</text>
        <dbReference type="EC" id="3.2.1.52"/>
    </reaction>
</comment>
<feature type="domain" description="Glycoside hydrolase family 20 catalytic" evidence="10">
    <location>
        <begin position="174"/>
        <end position="478"/>
    </location>
</feature>
<evidence type="ECO:0000256" key="5">
    <source>
        <dbReference type="ARBA" id="ARBA00023180"/>
    </source>
</evidence>
<dbReference type="PANTHER" id="PTHR22600:SF56">
    <property type="entry name" value="BETA-HEXOSAMINIDASE"/>
    <property type="match status" value="1"/>
</dbReference>
<dbReference type="AlphaFoldDB" id="A0A368REK6"/>
<dbReference type="GO" id="GO:0005975">
    <property type="term" value="P:carbohydrate metabolic process"/>
    <property type="evidence" value="ECO:0007669"/>
    <property type="project" value="InterPro"/>
</dbReference>
<dbReference type="InterPro" id="IPR025705">
    <property type="entry name" value="Beta_hexosaminidase_sua/sub"/>
</dbReference>
<gene>
    <name evidence="12" type="ORF">SETIT_5G409400v2</name>
</gene>
<feature type="signal peptide" evidence="9">
    <location>
        <begin position="1"/>
        <end position="25"/>
    </location>
</feature>
<comment type="similarity">
    <text evidence="2 7">Belongs to the glycosyl hydrolase 20 family.</text>
</comment>
<keyword evidence="6 7" id="KW-0326">Glycosidase</keyword>
<dbReference type="EMBL" id="CM003532">
    <property type="protein sequence ID" value="RCV28505.1"/>
    <property type="molecule type" value="Genomic_DNA"/>
</dbReference>
<feature type="domain" description="Beta-hexosaminidase eukaryotic type N-terminal" evidence="11">
    <location>
        <begin position="31"/>
        <end position="149"/>
    </location>
</feature>
<dbReference type="InterPro" id="IPR015883">
    <property type="entry name" value="Glyco_hydro_20_cat"/>
</dbReference>
<dbReference type="InterPro" id="IPR017853">
    <property type="entry name" value="GH"/>
</dbReference>
<dbReference type="PIRSF" id="PIRSF001093">
    <property type="entry name" value="B-hxosamndse_ab_euk"/>
    <property type="match status" value="1"/>
</dbReference>
<accession>A0A368REK6</accession>
<dbReference type="InterPro" id="IPR029019">
    <property type="entry name" value="HEX_eukaryotic_N"/>
</dbReference>
<sequence>MSHSAKMATALGLLLAFLAIGSCIAADNIDLWPMPKTVSHGTQKLYVKKDITMSMVGSTYSDEKSILKDAFQRMVDLITLNHVIDGINPSSLVLTCVNIVVHTPDDELNFGADESYNLTVPTTGDPLYAQIEAQTVFGALHGLQTFGQLCYFDFTSRLIELNSAPWIITDTPRFPYRGLLIDTARHYLPVKIIKGVIDAMTYSKLNVLHWHIVDEQSFPIEIPSYPKLWNGSYSYSERYTMSDAIDIVRYAERRGVNVLAEIDVPGHARSWGVGYPSLWPSDSCREPLDVSKNFTFEVIDGILSDFSKVFKFKFAHLGGDEVNTSCWTTTPHIEGWLNNNHMNVSDAYRDFVLRSQKIAISHGYDIINWEETFNNFGDKLDRKTVVHNWLGEDVAPKVVAAGLRCIVSNQDKWYLDHLDASWEGFYMNEPLKGIDDTKQQQLVIGGEVCMWGEEIDASDIEQTIWPRAAAAAERLWTPTEKLANDTRLVTSRLARFRCLLNQRGVAAAPLAGYGRASPAEPGPCVRQ</sequence>
<evidence type="ECO:0000259" key="10">
    <source>
        <dbReference type="Pfam" id="PF00728"/>
    </source>
</evidence>
<evidence type="ECO:0000256" key="9">
    <source>
        <dbReference type="SAM" id="SignalP"/>
    </source>
</evidence>
<feature type="chain" id="PRO_5033355260" description="Beta-hexosaminidase" evidence="9">
    <location>
        <begin position="26"/>
        <end position="527"/>
    </location>
</feature>
<evidence type="ECO:0000256" key="3">
    <source>
        <dbReference type="ARBA" id="ARBA00022729"/>
    </source>
</evidence>
<evidence type="ECO:0000259" key="11">
    <source>
        <dbReference type="Pfam" id="PF14845"/>
    </source>
</evidence>
<dbReference type="EMBL" id="CM003532">
    <property type="protein sequence ID" value="RCV28504.1"/>
    <property type="molecule type" value="Genomic_DNA"/>
</dbReference>
<keyword evidence="5" id="KW-0325">Glycoprotein</keyword>
<proteinExistence type="inferred from homology"/>
<dbReference type="Pfam" id="PF00728">
    <property type="entry name" value="Glyco_hydro_20"/>
    <property type="match status" value="1"/>
</dbReference>
<evidence type="ECO:0000256" key="6">
    <source>
        <dbReference type="ARBA" id="ARBA00023295"/>
    </source>
</evidence>
<keyword evidence="4 7" id="KW-0378">Hydrolase</keyword>
<organism evidence="12">
    <name type="scientific">Setaria italica</name>
    <name type="common">Foxtail millet</name>
    <name type="synonym">Panicum italicum</name>
    <dbReference type="NCBI Taxonomy" id="4555"/>
    <lineage>
        <taxon>Eukaryota</taxon>
        <taxon>Viridiplantae</taxon>
        <taxon>Streptophyta</taxon>
        <taxon>Embryophyta</taxon>
        <taxon>Tracheophyta</taxon>
        <taxon>Spermatophyta</taxon>
        <taxon>Magnoliopsida</taxon>
        <taxon>Liliopsida</taxon>
        <taxon>Poales</taxon>
        <taxon>Poaceae</taxon>
        <taxon>PACMAD clade</taxon>
        <taxon>Panicoideae</taxon>
        <taxon>Panicodae</taxon>
        <taxon>Paniceae</taxon>
        <taxon>Cenchrinae</taxon>
        <taxon>Setaria</taxon>
    </lineage>
</organism>
<dbReference type="Pfam" id="PF14845">
    <property type="entry name" value="Glycohydro_20b2"/>
    <property type="match status" value="1"/>
</dbReference>
<dbReference type="SUPFAM" id="SSF51445">
    <property type="entry name" value="(Trans)glycosidases"/>
    <property type="match status" value="1"/>
</dbReference>
<feature type="active site" description="Proton donor" evidence="8">
    <location>
        <position position="321"/>
    </location>
</feature>
<dbReference type="STRING" id="4555.A0A368REK6"/>
<dbReference type="KEGG" id="sita:101784879"/>
<dbReference type="PRINTS" id="PR00738">
    <property type="entry name" value="GLHYDRLASE20"/>
</dbReference>
<protein>
    <recommendedName>
        <fullName evidence="7">Beta-hexosaminidase</fullName>
        <ecNumber evidence="7">3.2.1.52</ecNumber>
    </recommendedName>
</protein>
<dbReference type="SUPFAM" id="SSF55545">
    <property type="entry name" value="beta-N-acetylhexosaminidase-like domain"/>
    <property type="match status" value="1"/>
</dbReference>
<dbReference type="CDD" id="cd06562">
    <property type="entry name" value="GH20_HexA_HexB-like"/>
    <property type="match status" value="1"/>
</dbReference>
<evidence type="ECO:0000256" key="4">
    <source>
        <dbReference type="ARBA" id="ARBA00022801"/>
    </source>
</evidence>
<dbReference type="FunFam" id="3.20.20.80:FF:000063">
    <property type="entry name" value="Beta-hexosaminidase"/>
    <property type="match status" value="1"/>
</dbReference>
<dbReference type="OrthoDB" id="428480at2759"/>
<dbReference type="EC" id="3.2.1.52" evidence="7"/>
<evidence type="ECO:0000256" key="1">
    <source>
        <dbReference type="ARBA" id="ARBA00001231"/>
    </source>
</evidence>
<dbReference type="InterPro" id="IPR029018">
    <property type="entry name" value="Hex-like_dom2"/>
</dbReference>
<dbReference type="Gene3D" id="3.20.20.80">
    <property type="entry name" value="Glycosidases"/>
    <property type="match status" value="1"/>
</dbReference>
<dbReference type="Gene3D" id="3.30.379.10">
    <property type="entry name" value="Chitobiase/beta-hexosaminidase domain 2-like"/>
    <property type="match status" value="1"/>
</dbReference>
<keyword evidence="3 9" id="KW-0732">Signal</keyword>
<reference evidence="12" key="1">
    <citation type="journal article" date="2012" name="Nat. Biotechnol.">
        <title>Reference genome sequence of the model plant Setaria.</title>
        <authorList>
            <person name="Bennetzen J.L."/>
            <person name="Schmutz J."/>
            <person name="Wang H."/>
            <person name="Percifield R."/>
            <person name="Hawkins J."/>
            <person name="Pontaroli A.C."/>
            <person name="Estep M."/>
            <person name="Feng L."/>
            <person name="Vaughn J.N."/>
            <person name="Grimwood J."/>
            <person name="Jenkins J."/>
            <person name="Barry K."/>
            <person name="Lindquist E."/>
            <person name="Hellsten U."/>
            <person name="Deshpande S."/>
            <person name="Wang X."/>
            <person name="Wu X."/>
            <person name="Mitros T."/>
            <person name="Triplett J."/>
            <person name="Yang X."/>
            <person name="Ye C.Y."/>
            <person name="Mauro-Herrera M."/>
            <person name="Wang L."/>
            <person name="Li P."/>
            <person name="Sharma M."/>
            <person name="Sharma R."/>
            <person name="Ronald P.C."/>
            <person name="Panaud O."/>
            <person name="Kellogg E.A."/>
            <person name="Brutnell T.P."/>
            <person name="Doust A.N."/>
            <person name="Tuskan G.A."/>
            <person name="Rokhsar D."/>
            <person name="Devos K.M."/>
        </authorList>
    </citation>
    <scope>NUCLEOTIDE SEQUENCE [LARGE SCALE GENOMIC DNA]</scope>
    <source>
        <strain evidence="12">Yugu1</strain>
    </source>
</reference>
<dbReference type="GO" id="GO:0004563">
    <property type="term" value="F:beta-N-acetylhexosaminidase activity"/>
    <property type="evidence" value="ECO:0007669"/>
    <property type="project" value="UniProtKB-EC"/>
</dbReference>
<evidence type="ECO:0000256" key="2">
    <source>
        <dbReference type="ARBA" id="ARBA00006285"/>
    </source>
</evidence>
<name>A0A368REK6_SETIT</name>
<dbReference type="PANTHER" id="PTHR22600">
    <property type="entry name" value="BETA-HEXOSAMINIDASE"/>
    <property type="match status" value="1"/>
</dbReference>
<evidence type="ECO:0000256" key="7">
    <source>
        <dbReference type="PIRNR" id="PIRNR001093"/>
    </source>
</evidence>
<evidence type="ECO:0000256" key="8">
    <source>
        <dbReference type="PIRSR" id="PIRSR001093-1"/>
    </source>
</evidence>
<evidence type="ECO:0000313" key="12">
    <source>
        <dbReference type="EMBL" id="RCV28504.1"/>
    </source>
</evidence>